<dbReference type="Pfam" id="PF00782">
    <property type="entry name" value="DSPc"/>
    <property type="match status" value="1"/>
</dbReference>
<dbReference type="GO" id="GO:0004721">
    <property type="term" value="F:phosphoprotein phosphatase activity"/>
    <property type="evidence" value="ECO:0007669"/>
    <property type="project" value="UniProtKB-KW"/>
</dbReference>
<evidence type="ECO:0000313" key="6">
    <source>
        <dbReference type="EMBL" id="CAD8856557.1"/>
    </source>
</evidence>
<evidence type="ECO:0000256" key="1">
    <source>
        <dbReference type="ARBA" id="ARBA00022801"/>
    </source>
</evidence>
<feature type="region of interest" description="Disordered" evidence="3">
    <location>
        <begin position="325"/>
        <end position="354"/>
    </location>
</feature>
<dbReference type="AlphaFoldDB" id="A0A7S1AJT9"/>
<keyword evidence="2" id="KW-0904">Protein phosphatase</keyword>
<dbReference type="Gene3D" id="3.90.190.10">
    <property type="entry name" value="Protein tyrosine phosphatase superfamily"/>
    <property type="match status" value="1"/>
</dbReference>
<dbReference type="PROSITE" id="PS00383">
    <property type="entry name" value="TYR_PHOSPHATASE_1"/>
    <property type="match status" value="1"/>
</dbReference>
<dbReference type="SMART" id="SM00195">
    <property type="entry name" value="DSPc"/>
    <property type="match status" value="1"/>
</dbReference>
<feature type="domain" description="Tyrosine specific protein phosphatases" evidence="5">
    <location>
        <begin position="460"/>
        <end position="517"/>
    </location>
</feature>
<evidence type="ECO:0000259" key="5">
    <source>
        <dbReference type="PROSITE" id="PS50056"/>
    </source>
</evidence>
<dbReference type="PANTHER" id="PTHR46381">
    <property type="entry name" value="MKPA PROTEIN"/>
    <property type="match status" value="1"/>
</dbReference>
<evidence type="ECO:0000256" key="3">
    <source>
        <dbReference type="SAM" id="MobiDB-lite"/>
    </source>
</evidence>
<organism evidence="6">
    <name type="scientific">Noctiluca scintillans</name>
    <name type="common">Sea sparkle</name>
    <name type="synonym">Red tide dinoflagellate</name>
    <dbReference type="NCBI Taxonomy" id="2966"/>
    <lineage>
        <taxon>Eukaryota</taxon>
        <taxon>Sar</taxon>
        <taxon>Alveolata</taxon>
        <taxon>Dinophyceae</taxon>
        <taxon>Noctilucales</taxon>
        <taxon>Noctilucaceae</taxon>
        <taxon>Noctiluca</taxon>
    </lineage>
</organism>
<accession>A0A7S1AJT9</accession>
<dbReference type="InterPro" id="IPR016130">
    <property type="entry name" value="Tyr_Pase_AS"/>
</dbReference>
<dbReference type="EMBL" id="HBFQ01043648">
    <property type="protein sequence ID" value="CAD8856557.1"/>
    <property type="molecule type" value="Transcribed_RNA"/>
</dbReference>
<keyword evidence="1" id="KW-0378">Hydrolase</keyword>
<evidence type="ECO:0000259" key="4">
    <source>
        <dbReference type="PROSITE" id="PS50054"/>
    </source>
</evidence>
<dbReference type="CDD" id="cd14498">
    <property type="entry name" value="DSP"/>
    <property type="match status" value="1"/>
</dbReference>
<evidence type="ECO:0008006" key="7">
    <source>
        <dbReference type="Google" id="ProtNLM"/>
    </source>
</evidence>
<gene>
    <name evidence="6" type="ORF">NSCI0253_LOCUS30909</name>
</gene>
<feature type="compositionally biased region" description="Basic and acidic residues" evidence="3">
    <location>
        <begin position="333"/>
        <end position="350"/>
    </location>
</feature>
<proteinExistence type="predicted"/>
<dbReference type="InterPro" id="IPR000340">
    <property type="entry name" value="Dual-sp_phosphatase_cat-dom"/>
</dbReference>
<reference evidence="6" key="1">
    <citation type="submission" date="2021-01" db="EMBL/GenBank/DDBJ databases">
        <authorList>
            <person name="Corre E."/>
            <person name="Pelletier E."/>
            <person name="Niang G."/>
            <person name="Scheremetjew M."/>
            <person name="Finn R."/>
            <person name="Kale V."/>
            <person name="Holt S."/>
            <person name="Cochrane G."/>
            <person name="Meng A."/>
            <person name="Brown T."/>
            <person name="Cohen L."/>
        </authorList>
    </citation>
    <scope>NUCLEOTIDE SEQUENCE</scope>
</reference>
<name>A0A7S1AJT9_NOCSC</name>
<dbReference type="InterPro" id="IPR020422">
    <property type="entry name" value="TYR_PHOSPHATASE_DUAL_dom"/>
</dbReference>
<dbReference type="PANTHER" id="PTHR46381:SF2">
    <property type="entry name" value="MAP KINASE PHOSPHATASE"/>
    <property type="match status" value="1"/>
</dbReference>
<dbReference type="InterPro" id="IPR029021">
    <property type="entry name" value="Prot-tyrosine_phosphatase-like"/>
</dbReference>
<protein>
    <recommendedName>
        <fullName evidence="7">Protein-serine/threonine phosphatase</fullName>
    </recommendedName>
</protein>
<dbReference type="PROSITE" id="PS50054">
    <property type="entry name" value="TYR_PHOSPHATASE_DUAL"/>
    <property type="match status" value="1"/>
</dbReference>
<sequence>MGQSVSVDREPVELKELFNLGPAPLKPGPPPFESTRHHIKAWKFEKVGRTITDSPVVLCDENGFLNAEFQRSCSYLILHVHANGREDPPSNTVTALEDLAARASAVCTPRGLAIDVISRSEVFSPLHSGPEHWAMGAGPSTGTLRYAIFIWHGVAVDPHAKARVFPKAFELDRVLRLGLLWQQQLADSIERAVPLKGIPLDRARPKGAGEADAADRHLENRLCSYILDGRRPNGARYPRVGQSVCRSLGLAPDPPAYTSRSCAGPDREAMEVDCFDAELGRKRFRGCDPRRVAPTVPKTARTEAEELQQSRRGAMPVLNLSAIREQDTASVREAARSGQRDRERERERDGPGLNLEEINMSEEDLIKSWDPDNEENNYHLPHHLVKQLQLEHFRQVCSEVLPHQLYISSYQVAANSETLRKHGITHIVNTAGDVCENLFAGEFQYLTYYLKDINHEEISLLFYRTLEWMHGAIQKQGRVLVHCREGVSRSATMVLAYLMWRGMRFEEAHDTVRKARPICNPNTGFTCQLLKFGKKLQGHTPDFVVSRIAPHDRREPFLLLVPVDWSREAAGRTFDSRFGWVVQRGAHLVLWIGSRVANVEEVEAAARQHVLWLESFERLTCSLTVTHECMEPAHLWTMLDIAPPSERGAFSAPRPAFDADAAILSR</sequence>
<dbReference type="SUPFAM" id="SSF52799">
    <property type="entry name" value="(Phosphotyrosine protein) phosphatases II"/>
    <property type="match status" value="1"/>
</dbReference>
<dbReference type="PROSITE" id="PS50056">
    <property type="entry name" value="TYR_PHOSPHATASE_2"/>
    <property type="match status" value="1"/>
</dbReference>
<evidence type="ECO:0000256" key="2">
    <source>
        <dbReference type="ARBA" id="ARBA00022912"/>
    </source>
</evidence>
<feature type="domain" description="Tyrosine-protein phosphatase" evidence="4">
    <location>
        <begin position="396"/>
        <end position="538"/>
    </location>
</feature>
<dbReference type="InterPro" id="IPR000387">
    <property type="entry name" value="Tyr_Pase_dom"/>
</dbReference>